<keyword evidence="5" id="KW-0472">Membrane</keyword>
<proteinExistence type="predicted"/>
<evidence type="ECO:0000256" key="4">
    <source>
        <dbReference type="ARBA" id="ARBA00022989"/>
    </source>
</evidence>
<dbReference type="PANTHER" id="PTHR30250">
    <property type="entry name" value="PST FAMILY PREDICTED COLANIC ACID TRANSPORTER"/>
    <property type="match status" value="1"/>
</dbReference>
<sequence length="478" mass="54065">MSKSVSKNYIYNVSYQLLLLITPFITTPYLSRVLEPAGIGTYSYTYSIVSYFILLASLGVADYAQREIAYHQDNPHLQSRTFYEVNCIRFLLVGLSLCVYYSVVSSFAGDHLIYWYQALNIIAVLFDISWFFQGLEEFGKIVLRNFIIKFASIVLIFVLIHEPTDLNKYVCLIGMMNVLSGLSIWLYLPKYLVAVPRREIKPFRNFSIIIQMFLPQIAIQIYTVLDKTMIGVMTGSPLENGYYEQAEKVVKMSLTIVTSLGTVMLPRIAYAYAHKDYETIRTSMMRSYRFVWFLTVPMFCGFIAVSNNFVPWFFGPGYDKVVPLMQILSGLVIAIGLSNVTGIQYMLPTNQQNKLTMTVVCGAVVNFALNLFLIPVMQSIGAAIASLIAEITVTAVQFYIVRNVFLIAQIGRLSIKYLFSGLIMFAVTFPLSLYLKPGIVHTFITIAAGCLIYAGILLLAKDSMLYMFISKVKGKIHH</sequence>
<organism evidence="6 7">
    <name type="scientific">Megasphaera elsdenii</name>
    <dbReference type="NCBI Taxonomy" id="907"/>
    <lineage>
        <taxon>Bacteria</taxon>
        <taxon>Bacillati</taxon>
        <taxon>Bacillota</taxon>
        <taxon>Negativicutes</taxon>
        <taxon>Veillonellales</taxon>
        <taxon>Veillonellaceae</taxon>
        <taxon>Megasphaera</taxon>
    </lineage>
</organism>
<name>A0A269TH88_MEGEL</name>
<dbReference type="EMBL" id="CP027569">
    <property type="protein sequence ID" value="AVO27904.1"/>
    <property type="molecule type" value="Genomic_DNA"/>
</dbReference>
<dbReference type="Pfam" id="PF01943">
    <property type="entry name" value="Polysacc_synt"/>
    <property type="match status" value="1"/>
</dbReference>
<gene>
    <name evidence="6" type="ORF">C6Y28_09890</name>
</gene>
<dbReference type="Proteomes" id="UP000238358">
    <property type="component" value="Chromosome"/>
</dbReference>
<keyword evidence="4" id="KW-1133">Transmembrane helix</keyword>
<accession>A0A269TH88</accession>
<dbReference type="CDD" id="cd13128">
    <property type="entry name" value="MATE_Wzx_like"/>
    <property type="match status" value="1"/>
</dbReference>
<evidence type="ECO:0000256" key="5">
    <source>
        <dbReference type="ARBA" id="ARBA00023136"/>
    </source>
</evidence>
<evidence type="ECO:0000256" key="1">
    <source>
        <dbReference type="ARBA" id="ARBA00004651"/>
    </source>
</evidence>
<comment type="subcellular location">
    <subcellularLocation>
        <location evidence="1">Cell membrane</location>
        <topology evidence="1">Multi-pass membrane protein</topology>
    </subcellularLocation>
</comment>
<dbReference type="InterPro" id="IPR002797">
    <property type="entry name" value="Polysacc_synth"/>
</dbReference>
<keyword evidence="2" id="KW-1003">Cell membrane</keyword>
<dbReference type="OrthoDB" id="9815702at2"/>
<protein>
    <submittedName>
        <fullName evidence="6">Flippase</fullName>
    </submittedName>
</protein>
<evidence type="ECO:0000256" key="3">
    <source>
        <dbReference type="ARBA" id="ARBA00022692"/>
    </source>
</evidence>
<reference evidence="6 7" key="1">
    <citation type="journal article" date="2018" name="Genome Announc.">
        <title>Complete genomes of two Megasphaera elsdenii strains, NCIMB 702410 and ATCC 25940.</title>
        <authorList>
            <person name="Hatmaker E.A."/>
            <person name="O'Dell K."/>
            <person name="Riley L.A."/>
            <person name="Klingeman D.M."/>
            <person name="Guss A.M."/>
        </authorList>
    </citation>
    <scope>NUCLEOTIDE SEQUENCE [LARGE SCALE GENOMIC DNA]</scope>
    <source>
        <strain evidence="6 7">NCIMB702410</strain>
    </source>
</reference>
<evidence type="ECO:0000313" key="6">
    <source>
        <dbReference type="EMBL" id="AVO27904.1"/>
    </source>
</evidence>
<dbReference type="GO" id="GO:0005886">
    <property type="term" value="C:plasma membrane"/>
    <property type="evidence" value="ECO:0007669"/>
    <property type="project" value="UniProtKB-SubCell"/>
</dbReference>
<dbReference type="PANTHER" id="PTHR30250:SF11">
    <property type="entry name" value="O-ANTIGEN TRANSPORTER-RELATED"/>
    <property type="match status" value="1"/>
</dbReference>
<evidence type="ECO:0000313" key="7">
    <source>
        <dbReference type="Proteomes" id="UP000238358"/>
    </source>
</evidence>
<dbReference type="RefSeq" id="WP_027895653.1">
    <property type="nucleotide sequence ID" value="NZ_CABMON010000001.1"/>
</dbReference>
<evidence type="ECO:0000256" key="2">
    <source>
        <dbReference type="ARBA" id="ARBA00022475"/>
    </source>
</evidence>
<dbReference type="InterPro" id="IPR050833">
    <property type="entry name" value="Poly_Biosynth_Transport"/>
</dbReference>
<dbReference type="AlphaFoldDB" id="A0A269TH88"/>
<keyword evidence="3" id="KW-0812">Transmembrane</keyword>